<dbReference type="GO" id="GO:0008235">
    <property type="term" value="F:metalloexopeptidase activity"/>
    <property type="evidence" value="ECO:0007669"/>
    <property type="project" value="TreeGrafter"/>
</dbReference>
<dbReference type="AlphaFoldDB" id="A0A8J7I1C0"/>
<dbReference type="GO" id="GO:0008270">
    <property type="term" value="F:zinc ion binding"/>
    <property type="evidence" value="ECO:0007669"/>
    <property type="project" value="TreeGrafter"/>
</dbReference>
<protein>
    <submittedName>
        <fullName evidence="7">M67 family metallopeptidase</fullName>
    </submittedName>
</protein>
<evidence type="ECO:0000313" key="8">
    <source>
        <dbReference type="Proteomes" id="UP000662314"/>
    </source>
</evidence>
<keyword evidence="4" id="KW-0862">Zinc</keyword>
<accession>A0A8J7I1C0</accession>
<evidence type="ECO:0000259" key="6">
    <source>
        <dbReference type="PROSITE" id="PS50249"/>
    </source>
</evidence>
<dbReference type="GO" id="GO:0006508">
    <property type="term" value="P:proteolysis"/>
    <property type="evidence" value="ECO:0007669"/>
    <property type="project" value="UniProtKB-KW"/>
</dbReference>
<dbReference type="InterPro" id="IPR051929">
    <property type="entry name" value="VirAsm_ModProt"/>
</dbReference>
<dbReference type="Pfam" id="PF14464">
    <property type="entry name" value="Prok-JAB"/>
    <property type="match status" value="1"/>
</dbReference>
<dbReference type="SUPFAM" id="SSF102712">
    <property type="entry name" value="JAB1/MPN domain"/>
    <property type="match status" value="1"/>
</dbReference>
<sequence length="155" mass="17512">MNNTVLKLLPEHLQNIRTHAESTYPDECCGIILGYLAIEGKTAVEVMPTANAWSTEAANFSQENAMDSERQRYAIAPQVMLQVQREARDRSLNIIGIYHSHTDNPAIPSECDRIYAWQGYSYIIVSVQNGKAGELKSWSLDNNHQFQLESIENVN</sequence>
<evidence type="ECO:0000256" key="3">
    <source>
        <dbReference type="ARBA" id="ARBA00022801"/>
    </source>
</evidence>
<dbReference type="PANTHER" id="PTHR34858:SF1">
    <property type="entry name" value="CYSO-CYSTEINE PEPTIDASE"/>
    <property type="match status" value="1"/>
</dbReference>
<keyword evidence="5" id="KW-0482">Metalloprotease</keyword>
<keyword evidence="1" id="KW-0645">Protease</keyword>
<evidence type="ECO:0000256" key="1">
    <source>
        <dbReference type="ARBA" id="ARBA00022670"/>
    </source>
</evidence>
<evidence type="ECO:0000256" key="2">
    <source>
        <dbReference type="ARBA" id="ARBA00022723"/>
    </source>
</evidence>
<organism evidence="7 8">
    <name type="scientific">Dendronalium phyllosphericum CENA369</name>
    <dbReference type="NCBI Taxonomy" id="1725256"/>
    <lineage>
        <taxon>Bacteria</taxon>
        <taxon>Bacillati</taxon>
        <taxon>Cyanobacteriota</taxon>
        <taxon>Cyanophyceae</taxon>
        <taxon>Nostocales</taxon>
        <taxon>Nostocaceae</taxon>
        <taxon>Dendronalium</taxon>
        <taxon>Dendronalium phyllosphericum</taxon>
    </lineage>
</organism>
<name>A0A8J7I1C0_9NOST</name>
<dbReference type="InterPro" id="IPR000555">
    <property type="entry name" value="JAMM/MPN+_dom"/>
</dbReference>
<dbReference type="Gene3D" id="3.40.140.10">
    <property type="entry name" value="Cytidine Deaminase, domain 2"/>
    <property type="match status" value="1"/>
</dbReference>
<feature type="domain" description="MPN" evidence="6">
    <location>
        <begin position="6"/>
        <end position="155"/>
    </location>
</feature>
<evidence type="ECO:0000256" key="4">
    <source>
        <dbReference type="ARBA" id="ARBA00022833"/>
    </source>
</evidence>
<dbReference type="FunFam" id="3.40.140.10:FF:000085">
    <property type="entry name" value="Mov34/MPN/PAD-1 family protein"/>
    <property type="match status" value="1"/>
</dbReference>
<dbReference type="Proteomes" id="UP000662314">
    <property type="component" value="Unassembled WGS sequence"/>
</dbReference>
<dbReference type="CDD" id="cd08070">
    <property type="entry name" value="MPN_like"/>
    <property type="match status" value="1"/>
</dbReference>
<proteinExistence type="predicted"/>
<reference evidence="7 8" key="1">
    <citation type="journal article" date="2021" name="Int. J. Syst. Evol. Microbiol.">
        <title>Amazonocrinis nigriterrae gen. nov., sp. nov., Atlanticothrix silvestris gen. nov., sp. nov. and Dendronalium phyllosphericum gen. nov., sp. nov., nostocacean cyanobacteria from Brazilian environments.</title>
        <authorList>
            <person name="Alvarenga D.O."/>
            <person name="Andreote A.P.D."/>
            <person name="Branco L.H.Z."/>
            <person name="Delbaje E."/>
            <person name="Cruz R.B."/>
            <person name="Varani A.M."/>
            <person name="Fiore M.F."/>
        </authorList>
    </citation>
    <scope>NUCLEOTIDE SEQUENCE [LARGE SCALE GENOMIC DNA]</scope>
    <source>
        <strain evidence="7 8">CENA369</strain>
    </source>
</reference>
<dbReference type="SMART" id="SM00232">
    <property type="entry name" value="JAB_MPN"/>
    <property type="match status" value="1"/>
</dbReference>
<dbReference type="EMBL" id="JAECZA010000018">
    <property type="protein sequence ID" value="MBH8572800.1"/>
    <property type="molecule type" value="Genomic_DNA"/>
</dbReference>
<dbReference type="InterPro" id="IPR028090">
    <property type="entry name" value="JAB_dom_prok"/>
</dbReference>
<gene>
    <name evidence="7" type="ORF">I8752_07175</name>
</gene>
<evidence type="ECO:0000256" key="5">
    <source>
        <dbReference type="ARBA" id="ARBA00023049"/>
    </source>
</evidence>
<evidence type="ECO:0000313" key="7">
    <source>
        <dbReference type="EMBL" id="MBH8572800.1"/>
    </source>
</evidence>
<keyword evidence="3" id="KW-0378">Hydrolase</keyword>
<dbReference type="PANTHER" id="PTHR34858">
    <property type="entry name" value="CYSO-CYSTEINE PEPTIDASE"/>
    <property type="match status" value="1"/>
</dbReference>
<keyword evidence="8" id="KW-1185">Reference proteome</keyword>
<comment type="caution">
    <text evidence="7">The sequence shown here is derived from an EMBL/GenBank/DDBJ whole genome shotgun (WGS) entry which is preliminary data.</text>
</comment>
<keyword evidence="2" id="KW-0479">Metal-binding</keyword>
<dbReference type="PROSITE" id="PS50249">
    <property type="entry name" value="MPN"/>
    <property type="match status" value="1"/>
</dbReference>
<dbReference type="InterPro" id="IPR037518">
    <property type="entry name" value="MPN"/>
</dbReference>
<dbReference type="RefSeq" id="WP_214431622.1">
    <property type="nucleotide sequence ID" value="NZ_CAWPUQ010000090.1"/>
</dbReference>